<dbReference type="FunFam" id="1.10.510.10:FF:001023">
    <property type="entry name" value="Os07g0541700 protein"/>
    <property type="match status" value="1"/>
</dbReference>
<comment type="catalytic activity">
    <reaction evidence="8">
        <text>L-seryl-[protein] + ATP = O-phospho-L-seryl-[protein] + ADP + H(+)</text>
        <dbReference type="Rhea" id="RHEA:17989"/>
        <dbReference type="Rhea" id="RHEA-COMP:9863"/>
        <dbReference type="Rhea" id="RHEA-COMP:11604"/>
        <dbReference type="ChEBI" id="CHEBI:15378"/>
        <dbReference type="ChEBI" id="CHEBI:29999"/>
        <dbReference type="ChEBI" id="CHEBI:30616"/>
        <dbReference type="ChEBI" id="CHEBI:83421"/>
        <dbReference type="ChEBI" id="CHEBI:456216"/>
        <dbReference type="EC" id="2.7.11.1"/>
    </reaction>
</comment>
<dbReference type="InterPro" id="IPR000719">
    <property type="entry name" value="Prot_kinase_dom"/>
</dbReference>
<gene>
    <name evidence="12" type="ORF">DVH24_026405</name>
</gene>
<accession>A0A498KGG5</accession>
<keyword evidence="9" id="KW-0472">Membrane</keyword>
<dbReference type="GO" id="GO:0004674">
    <property type="term" value="F:protein serine/threonine kinase activity"/>
    <property type="evidence" value="ECO:0007669"/>
    <property type="project" value="UniProtKB-KW"/>
</dbReference>
<evidence type="ECO:0000256" key="5">
    <source>
        <dbReference type="ARBA" id="ARBA00022777"/>
    </source>
</evidence>
<evidence type="ECO:0000256" key="9">
    <source>
        <dbReference type="SAM" id="Phobius"/>
    </source>
</evidence>
<dbReference type="PROSITE" id="PS00109">
    <property type="entry name" value="PROTEIN_KINASE_TYR"/>
    <property type="match status" value="1"/>
</dbReference>
<evidence type="ECO:0000256" key="4">
    <source>
        <dbReference type="ARBA" id="ARBA00022741"/>
    </source>
</evidence>
<evidence type="ECO:0000256" key="7">
    <source>
        <dbReference type="ARBA" id="ARBA00047899"/>
    </source>
</evidence>
<dbReference type="Pfam" id="PF23462">
    <property type="entry name" value="LysM3_NFP"/>
    <property type="match status" value="1"/>
</dbReference>
<dbReference type="SMART" id="SM00257">
    <property type="entry name" value="LysM"/>
    <property type="match status" value="2"/>
</dbReference>
<dbReference type="Gene3D" id="3.30.200.20">
    <property type="entry name" value="Phosphorylase Kinase, domain 1"/>
    <property type="match status" value="1"/>
</dbReference>
<keyword evidence="9" id="KW-0812">Transmembrane</keyword>
<dbReference type="PANTHER" id="PTHR45927">
    <property type="entry name" value="LYSM-DOMAIN RECEPTOR-LIKE KINASE-RELATED"/>
    <property type="match status" value="1"/>
</dbReference>
<feature type="transmembrane region" description="Helical" evidence="9">
    <location>
        <begin position="259"/>
        <end position="283"/>
    </location>
</feature>
<keyword evidence="5" id="KW-0418">Kinase</keyword>
<dbReference type="PROSITE" id="PS50011">
    <property type="entry name" value="PROTEIN_KINASE_DOM"/>
    <property type="match status" value="1"/>
</dbReference>
<dbReference type="InterPro" id="IPR059144">
    <property type="entry name" value="NFP_LysM3"/>
</dbReference>
<comment type="catalytic activity">
    <reaction evidence="7">
        <text>L-threonyl-[protein] + ATP = O-phospho-L-threonyl-[protein] + ADP + H(+)</text>
        <dbReference type="Rhea" id="RHEA:46608"/>
        <dbReference type="Rhea" id="RHEA-COMP:11060"/>
        <dbReference type="Rhea" id="RHEA-COMP:11605"/>
        <dbReference type="ChEBI" id="CHEBI:15378"/>
        <dbReference type="ChEBI" id="CHEBI:30013"/>
        <dbReference type="ChEBI" id="CHEBI:30616"/>
        <dbReference type="ChEBI" id="CHEBI:61977"/>
        <dbReference type="ChEBI" id="CHEBI:456216"/>
        <dbReference type="EC" id="2.7.11.1"/>
    </reaction>
</comment>
<keyword evidence="9" id="KW-1133">Transmembrane helix</keyword>
<evidence type="ECO:0000256" key="6">
    <source>
        <dbReference type="ARBA" id="ARBA00022840"/>
    </source>
</evidence>
<keyword evidence="13" id="KW-1185">Reference proteome</keyword>
<keyword evidence="3" id="KW-0808">Transferase</keyword>
<dbReference type="PANTHER" id="PTHR45927:SF2">
    <property type="entry name" value="SERINE_THREONINE RECEPTOR-LIKE KINASE NFP"/>
    <property type="match status" value="1"/>
</dbReference>
<dbReference type="InterPro" id="IPR036779">
    <property type="entry name" value="LysM_dom_sf"/>
</dbReference>
<feature type="domain" description="Protein kinase" evidence="10">
    <location>
        <begin position="329"/>
        <end position="601"/>
    </location>
</feature>
<dbReference type="Pfam" id="PF07714">
    <property type="entry name" value="PK_Tyr_Ser-Thr"/>
    <property type="match status" value="1"/>
</dbReference>
<evidence type="ECO:0000256" key="3">
    <source>
        <dbReference type="ARBA" id="ARBA00022679"/>
    </source>
</evidence>
<dbReference type="GO" id="GO:0005524">
    <property type="term" value="F:ATP binding"/>
    <property type="evidence" value="ECO:0007669"/>
    <property type="project" value="UniProtKB-KW"/>
</dbReference>
<organism evidence="12 13">
    <name type="scientific">Malus domestica</name>
    <name type="common">Apple</name>
    <name type="synonym">Pyrus malus</name>
    <dbReference type="NCBI Taxonomy" id="3750"/>
    <lineage>
        <taxon>Eukaryota</taxon>
        <taxon>Viridiplantae</taxon>
        <taxon>Streptophyta</taxon>
        <taxon>Embryophyta</taxon>
        <taxon>Tracheophyta</taxon>
        <taxon>Spermatophyta</taxon>
        <taxon>Magnoliopsida</taxon>
        <taxon>eudicotyledons</taxon>
        <taxon>Gunneridae</taxon>
        <taxon>Pentapetalae</taxon>
        <taxon>rosids</taxon>
        <taxon>fabids</taxon>
        <taxon>Rosales</taxon>
        <taxon>Rosaceae</taxon>
        <taxon>Amygdaloideae</taxon>
        <taxon>Maleae</taxon>
        <taxon>Malus</taxon>
    </lineage>
</organism>
<reference evidence="12 13" key="1">
    <citation type="submission" date="2018-10" db="EMBL/GenBank/DDBJ databases">
        <title>A high-quality apple genome assembly.</title>
        <authorList>
            <person name="Hu J."/>
        </authorList>
    </citation>
    <scope>NUCLEOTIDE SEQUENCE [LARGE SCALE GENOMIC DNA]</scope>
    <source>
        <strain evidence="13">cv. HFTH1</strain>
        <tissue evidence="12">Young leaf</tissue>
    </source>
</reference>
<dbReference type="SUPFAM" id="SSF56112">
    <property type="entry name" value="Protein kinase-like (PK-like)"/>
    <property type="match status" value="1"/>
</dbReference>
<dbReference type="EC" id="2.7.11.1" evidence="1"/>
<dbReference type="InterPro" id="IPR018392">
    <property type="entry name" value="LysM"/>
</dbReference>
<dbReference type="Pfam" id="PF23457">
    <property type="entry name" value="LysM2_NFP"/>
    <property type="match status" value="1"/>
</dbReference>
<proteinExistence type="predicted"/>
<dbReference type="CDD" id="cd00118">
    <property type="entry name" value="LysM"/>
    <property type="match status" value="1"/>
</dbReference>
<dbReference type="Gene3D" id="1.10.510.10">
    <property type="entry name" value="Transferase(Phosphotransferase) domain 1"/>
    <property type="match status" value="2"/>
</dbReference>
<dbReference type="Gene3D" id="3.10.350.10">
    <property type="entry name" value="LysM domain"/>
    <property type="match status" value="1"/>
</dbReference>
<dbReference type="PROSITE" id="PS51782">
    <property type="entry name" value="LYSM"/>
    <property type="match status" value="1"/>
</dbReference>
<dbReference type="InterPro" id="IPR011009">
    <property type="entry name" value="Kinase-like_dom_sf"/>
</dbReference>
<evidence type="ECO:0000256" key="8">
    <source>
        <dbReference type="ARBA" id="ARBA00048679"/>
    </source>
</evidence>
<evidence type="ECO:0000256" key="1">
    <source>
        <dbReference type="ARBA" id="ARBA00012513"/>
    </source>
</evidence>
<dbReference type="EMBL" id="RDQH01000328">
    <property type="protein sequence ID" value="RXI07269.1"/>
    <property type="molecule type" value="Genomic_DNA"/>
</dbReference>
<dbReference type="Pfam" id="PF23446">
    <property type="entry name" value="LysM1_NFP_LYK"/>
    <property type="match status" value="1"/>
</dbReference>
<keyword evidence="2" id="KW-0723">Serine/threonine-protein kinase</keyword>
<dbReference type="InterPro" id="IPR052611">
    <property type="entry name" value="Plant_RLK_LysM"/>
</dbReference>
<dbReference type="InterPro" id="IPR001245">
    <property type="entry name" value="Ser-Thr/Tyr_kinase_cat_dom"/>
</dbReference>
<dbReference type="GO" id="GO:0005886">
    <property type="term" value="C:plasma membrane"/>
    <property type="evidence" value="ECO:0007669"/>
    <property type="project" value="UniProtKB-ARBA"/>
</dbReference>
<dbReference type="InterPro" id="IPR059143">
    <property type="entry name" value="NFP_LysM2"/>
</dbReference>
<sequence length="633" mass="70459">MIMSGIVPDIQTFSGLIHHFALNADIKTVQKFFTMVRQTQSTPSNSSTSFSCSVDAPPSCDTYVSYFARPQFMSLENISHLFGVSPLSIAKASNLVSEHIRLIAGQLLLVPISCGCSGNSYFSNITYEIKSGDSFYLVSINSFENLTDWHEVLNMNPTLDPSLLQIGQKVIFPLFCKCPSKMYTENGIKYHITYIWQPNDDISRVSSRFNVSTLDISSANNLHNDSAAVGLPVVIPVSRLPALVQPKPPQGRNIFKQRWWLILIIILGGVLLVSSLLAIFAVYTRRQHKVKKALDGPGSSLESAEWFKMKEGKIDENFDLKFIQDKLLPGVSSYLGKPIMYEVKTIMEATMNLNEHCRIGGSVYRAIVDGQVLAVKNTKEDVTEELNILQKVNHANLVKLMGVSSETDGSRFLVYEYAANGSLDKWLYSKSSATSSSAELLTWNQRLSIALDIANGLQYMHEHTQRSIVHMDIRTSNILLDSKFKAKIANFSMARAAANDVTPKVDVFAFGVVLLALLSGKKGMEAKENGEAIMLWKDVRWVLEAEEEKVERLRKWMDPNLENFYPIDGALSLTALARACTQEKPSTRPSMGEVVFNLSVLTHSSSQSTLERSWTSALEAEEVLETISPIAAR</sequence>
<protein>
    <recommendedName>
        <fullName evidence="1">non-specific serine/threonine protein kinase</fullName>
        <ecNumber evidence="1">2.7.11.1</ecNumber>
    </recommendedName>
</protein>
<dbReference type="Proteomes" id="UP000290289">
    <property type="component" value="Chromosome 2"/>
</dbReference>
<name>A0A498KGG5_MALDO</name>
<keyword evidence="6" id="KW-0067">ATP-binding</keyword>
<dbReference type="InterPro" id="IPR056561">
    <property type="entry name" value="NFP_LYK_LysM1"/>
</dbReference>
<comment type="caution">
    <text evidence="12">The sequence shown here is derived from an EMBL/GenBank/DDBJ whole genome shotgun (WGS) entry which is preliminary data.</text>
</comment>
<feature type="domain" description="LysM" evidence="11">
    <location>
        <begin position="125"/>
        <end position="172"/>
    </location>
</feature>
<dbReference type="AlphaFoldDB" id="A0A498KGG5"/>
<evidence type="ECO:0000259" key="11">
    <source>
        <dbReference type="PROSITE" id="PS51782"/>
    </source>
</evidence>
<evidence type="ECO:0000259" key="10">
    <source>
        <dbReference type="PROSITE" id="PS50011"/>
    </source>
</evidence>
<evidence type="ECO:0000313" key="13">
    <source>
        <dbReference type="Proteomes" id="UP000290289"/>
    </source>
</evidence>
<evidence type="ECO:0000313" key="12">
    <source>
        <dbReference type="EMBL" id="RXI07269.1"/>
    </source>
</evidence>
<dbReference type="InterPro" id="IPR008266">
    <property type="entry name" value="Tyr_kinase_AS"/>
</dbReference>
<keyword evidence="4" id="KW-0547">Nucleotide-binding</keyword>
<evidence type="ECO:0000256" key="2">
    <source>
        <dbReference type="ARBA" id="ARBA00022527"/>
    </source>
</evidence>